<dbReference type="GO" id="GO:0003700">
    <property type="term" value="F:DNA-binding transcription factor activity"/>
    <property type="evidence" value="ECO:0007669"/>
    <property type="project" value="InterPro"/>
</dbReference>
<evidence type="ECO:0000256" key="1">
    <source>
        <dbReference type="ARBA" id="ARBA00005384"/>
    </source>
</evidence>
<keyword evidence="7" id="KW-0808">Transferase</keyword>
<name>A0A644YMT9_9ZZZZ</name>
<dbReference type="Gene3D" id="3.90.1150.10">
    <property type="entry name" value="Aspartate Aminotransferase, domain 1"/>
    <property type="match status" value="1"/>
</dbReference>
<dbReference type="Pfam" id="PF00392">
    <property type="entry name" value="GntR"/>
    <property type="match status" value="1"/>
</dbReference>
<dbReference type="SUPFAM" id="SSF53383">
    <property type="entry name" value="PLP-dependent transferases"/>
    <property type="match status" value="1"/>
</dbReference>
<evidence type="ECO:0000256" key="2">
    <source>
        <dbReference type="ARBA" id="ARBA00022898"/>
    </source>
</evidence>
<dbReference type="GO" id="GO:0030170">
    <property type="term" value="F:pyridoxal phosphate binding"/>
    <property type="evidence" value="ECO:0007669"/>
    <property type="project" value="InterPro"/>
</dbReference>
<evidence type="ECO:0000313" key="7">
    <source>
        <dbReference type="EMBL" id="MPM29740.1"/>
    </source>
</evidence>
<evidence type="ECO:0000259" key="6">
    <source>
        <dbReference type="PROSITE" id="PS50949"/>
    </source>
</evidence>
<dbReference type="InterPro" id="IPR036388">
    <property type="entry name" value="WH-like_DNA-bd_sf"/>
</dbReference>
<keyword evidence="4" id="KW-0238">DNA-binding</keyword>
<feature type="domain" description="HTH gntR-type" evidence="6">
    <location>
        <begin position="22"/>
        <end position="90"/>
    </location>
</feature>
<evidence type="ECO:0000256" key="3">
    <source>
        <dbReference type="ARBA" id="ARBA00023015"/>
    </source>
</evidence>
<dbReference type="AlphaFoldDB" id="A0A644YMT9"/>
<dbReference type="Gene3D" id="1.10.10.10">
    <property type="entry name" value="Winged helix-like DNA-binding domain superfamily/Winged helix DNA-binding domain"/>
    <property type="match status" value="1"/>
</dbReference>
<dbReference type="InterPro" id="IPR004839">
    <property type="entry name" value="Aminotransferase_I/II_large"/>
</dbReference>
<dbReference type="GO" id="GO:0003677">
    <property type="term" value="F:DNA binding"/>
    <property type="evidence" value="ECO:0007669"/>
    <property type="project" value="UniProtKB-KW"/>
</dbReference>
<evidence type="ECO:0000256" key="5">
    <source>
        <dbReference type="ARBA" id="ARBA00023163"/>
    </source>
</evidence>
<dbReference type="CDD" id="cd00609">
    <property type="entry name" value="AAT_like"/>
    <property type="match status" value="1"/>
</dbReference>
<reference evidence="7" key="1">
    <citation type="submission" date="2019-08" db="EMBL/GenBank/DDBJ databases">
        <authorList>
            <person name="Kucharzyk K."/>
            <person name="Murdoch R.W."/>
            <person name="Higgins S."/>
            <person name="Loffler F."/>
        </authorList>
    </citation>
    <scope>NUCLEOTIDE SEQUENCE</scope>
</reference>
<keyword evidence="3" id="KW-0805">Transcription regulation</keyword>
<organism evidence="7">
    <name type="scientific">bioreactor metagenome</name>
    <dbReference type="NCBI Taxonomy" id="1076179"/>
    <lineage>
        <taxon>unclassified sequences</taxon>
        <taxon>metagenomes</taxon>
        <taxon>ecological metagenomes</taxon>
    </lineage>
</organism>
<dbReference type="Pfam" id="PF00155">
    <property type="entry name" value="Aminotran_1_2"/>
    <property type="match status" value="1"/>
</dbReference>
<keyword evidence="7" id="KW-0032">Aminotransferase</keyword>
<dbReference type="InterPro" id="IPR000524">
    <property type="entry name" value="Tscrpt_reg_HTH_GntR"/>
</dbReference>
<sequence>MPFNPFDNYPMSWKPRLSLNKESIYAELAEKLQSDIENGILLPGTKLPPQRELADFLDVNVSTVKKAFKICSQNGLISSVIGSGTFISYGALANTTLLSEENPEFLIEMGATVPERSANKDLLFLLRNMINENDADRWFRYNRPGENEWQKEAGVKLFYKLGLHIKKENVLFANGGQNALNAILSGVFRPNDKIAVDPHVYAGIKTAAKAHCIKLIPIQHKNGEMSSDALRNACANEELKGIYLIPTHQNPTTHNMTKDSRKEITKVIKEYGLILIEDGTYNLMTKDVPVISDSVPEQSIFIASLSKVVAPGLRMAYLAVPQKLRNAISESLYNLNVSISPLMAELSSRIVVSGMLDYVLAKHIEETRKRNEIVNHILGVSYHCLGEDTCIFRWLKLSDKCSGAKFENMARNAGVEVYAAERFAVGQAEPEHAVRLAICAPETEQELEKGLIIIKDLLKDI</sequence>
<keyword evidence="2" id="KW-0663">Pyridoxal phosphate</keyword>
<proteinExistence type="inferred from homology"/>
<dbReference type="InterPro" id="IPR036390">
    <property type="entry name" value="WH_DNA-bd_sf"/>
</dbReference>
<keyword evidence="5" id="KW-0804">Transcription</keyword>
<dbReference type="SMART" id="SM00345">
    <property type="entry name" value="HTH_GNTR"/>
    <property type="match status" value="1"/>
</dbReference>
<protein>
    <submittedName>
        <fullName evidence="7">Histidinol-phosphate aminotransferase</fullName>
        <ecNumber evidence="7">2.6.1.9</ecNumber>
    </submittedName>
</protein>
<dbReference type="InterPro" id="IPR051446">
    <property type="entry name" value="HTH_trans_reg/aminotransferase"/>
</dbReference>
<dbReference type="InterPro" id="IPR015424">
    <property type="entry name" value="PyrdxlP-dep_Trfase"/>
</dbReference>
<dbReference type="CDD" id="cd07377">
    <property type="entry name" value="WHTH_GntR"/>
    <property type="match status" value="1"/>
</dbReference>
<dbReference type="EC" id="2.6.1.9" evidence="7"/>
<dbReference type="GO" id="GO:0004400">
    <property type="term" value="F:histidinol-phosphate transaminase activity"/>
    <property type="evidence" value="ECO:0007669"/>
    <property type="project" value="UniProtKB-EC"/>
</dbReference>
<dbReference type="PANTHER" id="PTHR46577">
    <property type="entry name" value="HTH-TYPE TRANSCRIPTIONAL REGULATORY PROTEIN GABR"/>
    <property type="match status" value="1"/>
</dbReference>
<accession>A0A644YMT9</accession>
<dbReference type="EMBL" id="VSSQ01005594">
    <property type="protein sequence ID" value="MPM29740.1"/>
    <property type="molecule type" value="Genomic_DNA"/>
</dbReference>
<dbReference type="InterPro" id="IPR015421">
    <property type="entry name" value="PyrdxlP-dep_Trfase_major"/>
</dbReference>
<dbReference type="SUPFAM" id="SSF46785">
    <property type="entry name" value="Winged helix' DNA-binding domain"/>
    <property type="match status" value="1"/>
</dbReference>
<evidence type="ECO:0000256" key="4">
    <source>
        <dbReference type="ARBA" id="ARBA00023125"/>
    </source>
</evidence>
<dbReference type="Gene3D" id="3.40.640.10">
    <property type="entry name" value="Type I PLP-dependent aspartate aminotransferase-like (Major domain)"/>
    <property type="match status" value="1"/>
</dbReference>
<comment type="caution">
    <text evidence="7">The sequence shown here is derived from an EMBL/GenBank/DDBJ whole genome shotgun (WGS) entry which is preliminary data.</text>
</comment>
<dbReference type="PANTHER" id="PTHR46577:SF1">
    <property type="entry name" value="HTH-TYPE TRANSCRIPTIONAL REGULATORY PROTEIN GABR"/>
    <property type="match status" value="1"/>
</dbReference>
<dbReference type="InterPro" id="IPR015422">
    <property type="entry name" value="PyrdxlP-dep_Trfase_small"/>
</dbReference>
<comment type="similarity">
    <text evidence="1">In the C-terminal section; belongs to the class-I pyridoxal-phosphate-dependent aminotransferase family.</text>
</comment>
<dbReference type="PROSITE" id="PS50949">
    <property type="entry name" value="HTH_GNTR"/>
    <property type="match status" value="1"/>
</dbReference>
<gene>
    <name evidence="7" type="primary">hisC_39</name>
    <name evidence="7" type="ORF">SDC9_76281</name>
</gene>